<keyword evidence="2" id="KW-1185">Reference proteome</keyword>
<comment type="caution">
    <text evidence="1">The sequence shown here is derived from an EMBL/GenBank/DDBJ whole genome shotgun (WGS) entry which is preliminary data.</text>
</comment>
<protein>
    <submittedName>
        <fullName evidence="1">Uncharacterized protein</fullName>
    </submittedName>
</protein>
<reference evidence="1 2" key="1">
    <citation type="journal article" date="2019" name="Sci. Rep.">
        <title>Orb-weaving spider Araneus ventricosus genome elucidates the spidroin gene catalogue.</title>
        <authorList>
            <person name="Kono N."/>
            <person name="Nakamura H."/>
            <person name="Ohtoshi R."/>
            <person name="Moran D.A.P."/>
            <person name="Shinohara A."/>
            <person name="Yoshida Y."/>
            <person name="Fujiwara M."/>
            <person name="Mori M."/>
            <person name="Tomita M."/>
            <person name="Arakawa K."/>
        </authorList>
    </citation>
    <scope>NUCLEOTIDE SEQUENCE [LARGE SCALE GENOMIC DNA]</scope>
</reference>
<proteinExistence type="predicted"/>
<evidence type="ECO:0000313" key="1">
    <source>
        <dbReference type="EMBL" id="GBM47609.1"/>
    </source>
</evidence>
<accession>A0A4Y2G4U6</accession>
<gene>
    <name evidence="1" type="ORF">AVEN_158258_1</name>
</gene>
<name>A0A4Y2G4U6_ARAVE</name>
<dbReference type="EMBL" id="BGPR01001187">
    <property type="protein sequence ID" value="GBM47609.1"/>
    <property type="molecule type" value="Genomic_DNA"/>
</dbReference>
<organism evidence="1 2">
    <name type="scientific">Araneus ventricosus</name>
    <name type="common">Orbweaver spider</name>
    <name type="synonym">Epeira ventricosa</name>
    <dbReference type="NCBI Taxonomy" id="182803"/>
    <lineage>
        <taxon>Eukaryota</taxon>
        <taxon>Metazoa</taxon>
        <taxon>Ecdysozoa</taxon>
        <taxon>Arthropoda</taxon>
        <taxon>Chelicerata</taxon>
        <taxon>Arachnida</taxon>
        <taxon>Araneae</taxon>
        <taxon>Araneomorphae</taxon>
        <taxon>Entelegynae</taxon>
        <taxon>Araneoidea</taxon>
        <taxon>Araneidae</taxon>
        <taxon>Araneus</taxon>
    </lineage>
</organism>
<sequence length="116" mass="13267">MKTFIDFDVQHSELVYNLFLSDLASCRRACCGVCCLLNHVVWQTSSQLVWTSQKYPQWPGLPRRVCTKPDSTDGPPYVGLLLLNAMQWPTSSSWCDAKTLTLARPTKKGVYETRFY</sequence>
<dbReference type="Proteomes" id="UP000499080">
    <property type="component" value="Unassembled WGS sequence"/>
</dbReference>
<dbReference type="AlphaFoldDB" id="A0A4Y2G4U6"/>
<evidence type="ECO:0000313" key="2">
    <source>
        <dbReference type="Proteomes" id="UP000499080"/>
    </source>
</evidence>